<dbReference type="PRINTS" id="PR00038">
    <property type="entry name" value="HTHLUXR"/>
</dbReference>
<dbReference type="eggNOG" id="COG2197">
    <property type="taxonomic scope" value="Bacteria"/>
</dbReference>
<dbReference type="STRING" id="153721.MYP_2459"/>
<dbReference type="InterPro" id="IPR016032">
    <property type="entry name" value="Sig_transdc_resp-reg_C-effctor"/>
</dbReference>
<dbReference type="InterPro" id="IPR035965">
    <property type="entry name" value="PAS-like_dom_sf"/>
</dbReference>
<evidence type="ECO:0000256" key="1">
    <source>
        <dbReference type="ARBA" id="ARBA00023015"/>
    </source>
</evidence>
<keyword evidence="2" id="KW-0238">DNA-binding</keyword>
<dbReference type="AlphaFoldDB" id="A0A098LE95"/>
<dbReference type="InterPro" id="IPR000792">
    <property type="entry name" value="Tscrpt_reg_LuxR_C"/>
</dbReference>
<evidence type="ECO:0000256" key="3">
    <source>
        <dbReference type="ARBA" id="ARBA00023163"/>
    </source>
</evidence>
<organism evidence="5 6">
    <name type="scientific">Sporocytophaga myxococcoides</name>
    <dbReference type="NCBI Taxonomy" id="153721"/>
    <lineage>
        <taxon>Bacteria</taxon>
        <taxon>Pseudomonadati</taxon>
        <taxon>Bacteroidota</taxon>
        <taxon>Cytophagia</taxon>
        <taxon>Cytophagales</taxon>
        <taxon>Cytophagaceae</taxon>
        <taxon>Sporocytophaga</taxon>
    </lineage>
</organism>
<dbReference type="GO" id="GO:0003677">
    <property type="term" value="F:DNA binding"/>
    <property type="evidence" value="ECO:0007669"/>
    <property type="project" value="UniProtKB-KW"/>
</dbReference>
<dbReference type="PANTHER" id="PTHR44688">
    <property type="entry name" value="DNA-BINDING TRANSCRIPTIONAL ACTIVATOR DEVR_DOSR"/>
    <property type="match status" value="1"/>
</dbReference>
<dbReference type="Pfam" id="PF00196">
    <property type="entry name" value="GerE"/>
    <property type="match status" value="1"/>
</dbReference>
<dbReference type="PANTHER" id="PTHR44688:SF16">
    <property type="entry name" value="DNA-BINDING TRANSCRIPTIONAL ACTIVATOR DEVR_DOSR"/>
    <property type="match status" value="1"/>
</dbReference>
<keyword evidence="1" id="KW-0805">Transcription regulation</keyword>
<evidence type="ECO:0000259" key="4">
    <source>
        <dbReference type="PROSITE" id="PS50043"/>
    </source>
</evidence>
<dbReference type="PROSITE" id="PS50043">
    <property type="entry name" value="HTH_LUXR_2"/>
    <property type="match status" value="1"/>
</dbReference>
<dbReference type="SUPFAM" id="SSF46894">
    <property type="entry name" value="C-terminal effector domain of the bipartite response regulators"/>
    <property type="match status" value="1"/>
</dbReference>
<keyword evidence="3" id="KW-0804">Transcription</keyword>
<evidence type="ECO:0000313" key="6">
    <source>
        <dbReference type="Proteomes" id="UP000030185"/>
    </source>
</evidence>
<sequence>MGATDLHKKYTELNVINQEIVSLANEPDIYFHIEKIKKLQEIYPHLKHSPNIICVIDILTQEYLFVSDNILAILGHEPYDIYKEGFRKTFSLFAPNQLQIILDKIFPTMFKFFNQHKLSGTIMDLKISFSALMSHKDGSQRWYLNQITVVRLNEDNNPHWLLKQVTDIHDFKNDNFITFVIAQKNPSGIYHNIYKESFLCDEESTNLTEREIEILHLMSQGFSSREIAETLFISLHTVYKHRKNMLKKMDVKRSGDLMKAAMKAGLI</sequence>
<keyword evidence="6" id="KW-1185">Reference proteome</keyword>
<dbReference type="PROSITE" id="PS00622">
    <property type="entry name" value="HTH_LUXR_1"/>
    <property type="match status" value="1"/>
</dbReference>
<dbReference type="CDD" id="cd06170">
    <property type="entry name" value="LuxR_C_like"/>
    <property type="match status" value="1"/>
</dbReference>
<proteinExistence type="predicted"/>
<dbReference type="Proteomes" id="UP000030185">
    <property type="component" value="Unassembled WGS sequence"/>
</dbReference>
<dbReference type="Gene3D" id="3.30.450.20">
    <property type="entry name" value="PAS domain"/>
    <property type="match status" value="1"/>
</dbReference>
<dbReference type="OrthoDB" id="1727128at2"/>
<dbReference type="Gene3D" id="1.10.10.10">
    <property type="entry name" value="Winged helix-like DNA-binding domain superfamily/Winged helix DNA-binding domain"/>
    <property type="match status" value="1"/>
</dbReference>
<dbReference type="SUPFAM" id="SSF55785">
    <property type="entry name" value="PYP-like sensor domain (PAS domain)"/>
    <property type="match status" value="1"/>
</dbReference>
<reference evidence="5 6" key="1">
    <citation type="submission" date="2014-09" db="EMBL/GenBank/DDBJ databases">
        <title>Sporocytophaga myxococcoides PG-01 genome sequencing.</title>
        <authorList>
            <person name="Liu L."/>
            <person name="Gao P.J."/>
            <person name="Chen G.J."/>
            <person name="Wang L.S."/>
        </authorList>
    </citation>
    <scope>NUCLEOTIDE SEQUENCE [LARGE SCALE GENOMIC DNA]</scope>
    <source>
        <strain evidence="5 6">PG-01</strain>
    </source>
</reference>
<name>A0A098LE95_9BACT</name>
<comment type="caution">
    <text evidence="5">The sequence shown here is derived from an EMBL/GenBank/DDBJ whole genome shotgun (WGS) entry which is preliminary data.</text>
</comment>
<dbReference type="RefSeq" id="WP_045463441.1">
    <property type="nucleotide sequence ID" value="NZ_BBLT01000004.1"/>
</dbReference>
<dbReference type="SMART" id="SM00421">
    <property type="entry name" value="HTH_LUXR"/>
    <property type="match status" value="1"/>
</dbReference>
<protein>
    <recommendedName>
        <fullName evidence="4">HTH luxR-type domain-containing protein</fullName>
    </recommendedName>
</protein>
<evidence type="ECO:0000256" key="2">
    <source>
        <dbReference type="ARBA" id="ARBA00023125"/>
    </source>
</evidence>
<evidence type="ECO:0000313" key="5">
    <source>
        <dbReference type="EMBL" id="GAL85230.1"/>
    </source>
</evidence>
<dbReference type="GO" id="GO:0006355">
    <property type="term" value="P:regulation of DNA-templated transcription"/>
    <property type="evidence" value="ECO:0007669"/>
    <property type="project" value="InterPro"/>
</dbReference>
<feature type="domain" description="HTH luxR-type" evidence="4">
    <location>
        <begin position="201"/>
        <end position="265"/>
    </location>
</feature>
<dbReference type="InterPro" id="IPR036388">
    <property type="entry name" value="WH-like_DNA-bd_sf"/>
</dbReference>
<gene>
    <name evidence="5" type="ORF">MYP_2459</name>
</gene>
<accession>A0A098LE95</accession>
<dbReference type="EMBL" id="BBLT01000004">
    <property type="protein sequence ID" value="GAL85230.1"/>
    <property type="molecule type" value="Genomic_DNA"/>
</dbReference>